<name>M2QEX7_ENTHI</name>
<evidence type="ECO:0000313" key="1">
    <source>
        <dbReference type="EMBL" id="EMD47829.1"/>
    </source>
</evidence>
<dbReference type="InterPro" id="IPR027417">
    <property type="entry name" value="P-loop_NTPase"/>
</dbReference>
<reference evidence="1 2" key="1">
    <citation type="submission" date="2013-02" db="EMBL/GenBank/DDBJ databases">
        <authorList>
            <person name="Hannick L."/>
            <person name="Zafar N."/>
            <person name="Lorenzi H."/>
            <person name="Ali I.A."/>
            <person name="Petri W.P."/>
            <person name="Caler E."/>
        </authorList>
    </citation>
    <scope>NUCLEOTIDE SEQUENCE [LARGE SCALE GENOMIC DNA]</scope>
    <source>
        <strain evidence="1 2">KU27</strain>
    </source>
</reference>
<dbReference type="EMBL" id="KB444218">
    <property type="protein sequence ID" value="EMD47829.1"/>
    <property type="molecule type" value="Genomic_DNA"/>
</dbReference>
<accession>M2QEX7</accession>
<sequence>MVDYIKEQKGLQAIVIVLNFNQDRFAQNIKTMIKIICNHFRIPDFWKHVCIVWSKCYCCFPKEVLEEMKKPKVEKYQQEFVNFVMEITGKTENIHFPMYFVDSKGTSGFDNTNSENEIVGMLTWIRLLTPIDVEEVQKSDPVYQSISEEKEVQEKIIKQEKNIQTIEITYLKRDKRVTYTGDVSYTNWVVEKTRK</sequence>
<evidence type="ECO:0000313" key="2">
    <source>
        <dbReference type="Proteomes" id="UP000011755"/>
    </source>
</evidence>
<dbReference type="VEuPathDB" id="AmoebaDB:EHI5A_232840"/>
<organism evidence="1 2">
    <name type="scientific">Entamoeba histolytica KU27</name>
    <dbReference type="NCBI Taxonomy" id="885311"/>
    <lineage>
        <taxon>Eukaryota</taxon>
        <taxon>Amoebozoa</taxon>
        <taxon>Evosea</taxon>
        <taxon>Archamoebae</taxon>
        <taxon>Mastigamoebida</taxon>
        <taxon>Entamoebidae</taxon>
        <taxon>Entamoeba</taxon>
    </lineage>
</organism>
<dbReference type="AlphaFoldDB" id="M2QEX7"/>
<proteinExistence type="predicted"/>
<protein>
    <submittedName>
        <fullName evidence="1">AIG1 family protein</fullName>
    </submittedName>
</protein>
<gene>
    <name evidence="1" type="ORF">EHI5A_232840</name>
</gene>
<dbReference type="Gene3D" id="3.40.50.300">
    <property type="entry name" value="P-loop containing nucleotide triphosphate hydrolases"/>
    <property type="match status" value="1"/>
</dbReference>
<dbReference type="Proteomes" id="UP000011755">
    <property type="component" value="Unassembled WGS sequence"/>
</dbReference>